<keyword evidence="4" id="KW-0812">Transmembrane</keyword>
<comment type="caution">
    <text evidence="2">Lacks conserved residue(s) required for the propagation of feature annotation.</text>
</comment>
<dbReference type="SMART" id="SM00192">
    <property type="entry name" value="LDLa"/>
    <property type="match status" value="2"/>
</dbReference>
<dbReference type="InterPro" id="IPR056707">
    <property type="entry name" value="DUF7805"/>
</dbReference>
<evidence type="ECO:0000256" key="3">
    <source>
        <dbReference type="SAM" id="MobiDB-lite"/>
    </source>
</evidence>
<dbReference type="Pfam" id="PF25090">
    <property type="entry name" value="DUF7805"/>
    <property type="match status" value="1"/>
</dbReference>
<keyword evidence="8" id="KW-1185">Reference proteome</keyword>
<gene>
    <name evidence="7" type="ORF">V1477_009323</name>
</gene>
<evidence type="ECO:0000259" key="6">
    <source>
        <dbReference type="PROSITE" id="PS01180"/>
    </source>
</evidence>
<dbReference type="PROSITE" id="PS01180">
    <property type="entry name" value="CUB"/>
    <property type="match status" value="1"/>
</dbReference>
<dbReference type="SMART" id="SM00042">
    <property type="entry name" value="CUB"/>
    <property type="match status" value="1"/>
</dbReference>
<dbReference type="InterPro" id="IPR023415">
    <property type="entry name" value="LDLR_class-A_CS"/>
</dbReference>
<dbReference type="CDD" id="cd00112">
    <property type="entry name" value="LDLa"/>
    <property type="match status" value="1"/>
</dbReference>
<dbReference type="EMBL" id="JAYRBN010000058">
    <property type="protein sequence ID" value="KAL2741694.1"/>
    <property type="molecule type" value="Genomic_DNA"/>
</dbReference>
<feature type="compositionally biased region" description="Low complexity" evidence="3">
    <location>
        <begin position="37"/>
        <end position="57"/>
    </location>
</feature>
<dbReference type="PROSITE" id="PS01209">
    <property type="entry name" value="LDLRA_1"/>
    <property type="match status" value="1"/>
</dbReference>
<dbReference type="CDD" id="cd00041">
    <property type="entry name" value="CUB"/>
    <property type="match status" value="1"/>
</dbReference>
<dbReference type="Gene3D" id="2.60.120.290">
    <property type="entry name" value="Spermadhesin, CUB domain"/>
    <property type="match status" value="1"/>
</dbReference>
<keyword evidence="4" id="KW-1133">Transmembrane helix</keyword>
<feature type="chain" id="PRO_5044808100" description="CUB domain-containing protein" evidence="5">
    <location>
        <begin position="24"/>
        <end position="1111"/>
    </location>
</feature>
<dbReference type="InterPro" id="IPR002172">
    <property type="entry name" value="LDrepeatLR_classA_rpt"/>
</dbReference>
<dbReference type="InterPro" id="IPR035914">
    <property type="entry name" value="Sperma_CUB_dom_sf"/>
</dbReference>
<dbReference type="PRINTS" id="PR00261">
    <property type="entry name" value="LDLRECEPTOR"/>
</dbReference>
<feature type="transmembrane region" description="Helical" evidence="4">
    <location>
        <begin position="1027"/>
        <end position="1054"/>
    </location>
</feature>
<evidence type="ECO:0000313" key="7">
    <source>
        <dbReference type="EMBL" id="KAL2741694.1"/>
    </source>
</evidence>
<dbReference type="SUPFAM" id="SSF49854">
    <property type="entry name" value="Spermadhesin, CUB domain"/>
    <property type="match status" value="1"/>
</dbReference>
<dbReference type="PANTHER" id="PTHR47537:SF3">
    <property type="entry name" value="CUB DOMAIN-CONTAINING PROTEIN"/>
    <property type="match status" value="1"/>
</dbReference>
<dbReference type="PANTHER" id="PTHR47537">
    <property type="entry name" value="CUBILIN"/>
    <property type="match status" value="1"/>
</dbReference>
<proteinExistence type="predicted"/>
<organism evidence="7 8">
    <name type="scientific">Vespula maculifrons</name>
    <name type="common">Eastern yellow jacket</name>
    <name type="synonym">Wasp</name>
    <dbReference type="NCBI Taxonomy" id="7453"/>
    <lineage>
        <taxon>Eukaryota</taxon>
        <taxon>Metazoa</taxon>
        <taxon>Ecdysozoa</taxon>
        <taxon>Arthropoda</taxon>
        <taxon>Hexapoda</taxon>
        <taxon>Insecta</taxon>
        <taxon>Pterygota</taxon>
        <taxon>Neoptera</taxon>
        <taxon>Endopterygota</taxon>
        <taxon>Hymenoptera</taxon>
        <taxon>Apocrita</taxon>
        <taxon>Aculeata</taxon>
        <taxon>Vespoidea</taxon>
        <taxon>Vespidae</taxon>
        <taxon>Vespinae</taxon>
        <taxon>Vespula</taxon>
    </lineage>
</organism>
<evidence type="ECO:0000256" key="5">
    <source>
        <dbReference type="SAM" id="SignalP"/>
    </source>
</evidence>
<dbReference type="InterPro" id="IPR036055">
    <property type="entry name" value="LDL_receptor-like_sf"/>
</dbReference>
<evidence type="ECO:0000313" key="8">
    <source>
        <dbReference type="Proteomes" id="UP001607303"/>
    </source>
</evidence>
<dbReference type="SUPFAM" id="SSF57424">
    <property type="entry name" value="LDL receptor-like module"/>
    <property type="match status" value="1"/>
</dbReference>
<dbReference type="PROSITE" id="PS50068">
    <property type="entry name" value="LDLRA_2"/>
    <property type="match status" value="1"/>
</dbReference>
<reference evidence="7 8" key="1">
    <citation type="journal article" date="2024" name="Ann. Entomol. Soc. Am.">
        <title>Genomic analyses of the southern and eastern yellowjacket wasps (Hymenoptera: Vespidae) reveal evolutionary signatures of social life.</title>
        <authorList>
            <person name="Catto M.A."/>
            <person name="Caine P.B."/>
            <person name="Orr S.E."/>
            <person name="Hunt B.G."/>
            <person name="Goodisman M.A.D."/>
        </authorList>
    </citation>
    <scope>NUCLEOTIDE SEQUENCE [LARGE SCALE GENOMIC DNA]</scope>
    <source>
        <strain evidence="7">232</strain>
        <tissue evidence="7">Head and thorax</tissue>
    </source>
</reference>
<dbReference type="Pfam" id="PF00431">
    <property type="entry name" value="CUB"/>
    <property type="match status" value="1"/>
</dbReference>
<name>A0ABD2C9P8_VESMC</name>
<feature type="compositionally biased region" description="Polar residues" evidence="3">
    <location>
        <begin position="26"/>
        <end position="36"/>
    </location>
</feature>
<dbReference type="Gene3D" id="4.10.400.10">
    <property type="entry name" value="Low-density Lipoprotein Receptor"/>
    <property type="match status" value="1"/>
</dbReference>
<keyword evidence="1 2" id="KW-1015">Disulfide bond</keyword>
<sequence length="1111" mass="125097">MLVCRRLLLIAAAIAASIEVGSASYRSSISSDNSGNPGTTSSEVSSSSPETSGSPTEIAETIVCRPSEYLCGTGQCVAQDKYCDGENDCGDKSDEPRYCTPCNRTLYGDVGRTYRMEVRRPRKDRLPFLCHLNFTAAGSDLGDLVQLTFDTFTVGRFLSFTSEGCPDGFMSIREEGRPATGGQWCGSAWGYTVYYSETPSINLTLYLQRLPEEGIGYNFDFQLSYKFLRRSEAHLRYGNTSMATWRGELVNGTYCDRVLTKCDTRACRLQSPNYPGVYPRNVTCYYRVEQNRAPPGHRALLAVSQRNSHKIHIKDQIVKYDRSQRILRVWDQCNVVQDYLTVYDGGSTSDRVLVRLCGGDAVPDIVSSHNTMLLEFHTSPYDNPFHPVPLSFLPGFELEVQVLFVDEKSRSFVKENDNCDFYISSDESSLGILENPKHSLPPNTTCRYHFQGKLNEIVWLSFVKYYAASAELAANLHTGADCNAKLLIWDGDHASNKLVTNRKIKRYAKRKLNLFQSRPSSTESLQYLNCPFVYGLWLDDKVFLFQNITLMGQFCKDDIPRLCDHSLLRNSSRHTRPCSLTESYVSTGRDLTLEHILRQGSALYPISFVLRYEFVHEATSCNHVFSMASPTSSSSTSSSSSFSSSSSSSSLSIISNFGKFTSPKSVFLYGRGGTQNLSCVYRFESEPEHRIELSIDRASFGDKICTSYIDPLVNRWTCDRRIGEPRKFGIAELVIAEYPWHEVELVRDCLCSNVSERIVLRSLTSNVIEIRFTVTLMNVTQDYRDYFFEGEYRFVPMNTENSEQGCSTKLEERRLRGTSGEISLRSPLPRVIPGVAAVEEILTNTEDLTATQCVNEPWLIEPEDARMNFLYLRTAGYSINLDNVEECTTLNRIIVYSAANTKERSVICPEGGVDTSRTVDFFSGGWNYSAVNATVAMQQHSRSFVVEFLQREPGFYAVTWMAISKRSPTSNIGSNPFTISPTEECPYRCPEIQACINQVLWCDGVRHCPSGFDEEEANCSYRFGVTLLYVAVGAGALGIFLILLLATGCLKYCLYRHKTRKKKKNAALNVNHHVNHTHHNNGLTGSRLSGRYNLPTPQEMYLENYGKDSIC</sequence>
<feature type="signal peptide" evidence="5">
    <location>
        <begin position="1"/>
        <end position="23"/>
    </location>
</feature>
<dbReference type="InterPro" id="IPR000859">
    <property type="entry name" value="CUB_dom"/>
</dbReference>
<dbReference type="Gene3D" id="2.40.128.620">
    <property type="match status" value="1"/>
</dbReference>
<evidence type="ECO:0000256" key="2">
    <source>
        <dbReference type="PROSITE-ProRule" id="PRU00124"/>
    </source>
</evidence>
<feature type="region of interest" description="Disordered" evidence="3">
    <location>
        <begin position="26"/>
        <end position="57"/>
    </location>
</feature>
<keyword evidence="5" id="KW-0732">Signal</keyword>
<dbReference type="Pfam" id="PF00057">
    <property type="entry name" value="Ldl_recept_a"/>
    <property type="match status" value="1"/>
</dbReference>
<feature type="disulfide bond" evidence="2">
    <location>
        <begin position="71"/>
        <end position="89"/>
    </location>
</feature>
<dbReference type="Proteomes" id="UP001607303">
    <property type="component" value="Unassembled WGS sequence"/>
</dbReference>
<feature type="disulfide bond" evidence="2">
    <location>
        <begin position="64"/>
        <end position="76"/>
    </location>
</feature>
<feature type="domain" description="CUB" evidence="6">
    <location>
        <begin position="255"/>
        <end position="403"/>
    </location>
</feature>
<dbReference type="AlphaFoldDB" id="A0ABD2C9P8"/>
<accession>A0ABD2C9P8</accession>
<protein>
    <recommendedName>
        <fullName evidence="6">CUB domain-containing protein</fullName>
    </recommendedName>
</protein>
<evidence type="ECO:0000256" key="1">
    <source>
        <dbReference type="ARBA" id="ARBA00023157"/>
    </source>
</evidence>
<dbReference type="FunFam" id="2.60.120.290:FF:000065">
    <property type="entry name" value="Uncharacterized protein, isoform E"/>
    <property type="match status" value="1"/>
</dbReference>
<keyword evidence="4" id="KW-0472">Membrane</keyword>
<comment type="caution">
    <text evidence="7">The sequence shown here is derived from an EMBL/GenBank/DDBJ whole genome shotgun (WGS) entry which is preliminary data.</text>
</comment>
<evidence type="ECO:0000256" key="4">
    <source>
        <dbReference type="SAM" id="Phobius"/>
    </source>
</evidence>
<dbReference type="InterPro" id="IPR053207">
    <property type="entry name" value="Non-NMDA_GluR_Accessory"/>
</dbReference>